<keyword evidence="2" id="KW-1185">Reference proteome</keyword>
<gene>
    <name evidence="1" type="ORF">LTR37_002189</name>
</gene>
<comment type="caution">
    <text evidence="1">The sequence shown here is derived from an EMBL/GenBank/DDBJ whole genome shotgun (WGS) entry which is preliminary data.</text>
</comment>
<organism evidence="1 2">
    <name type="scientific">Vermiconidia calcicola</name>
    <dbReference type="NCBI Taxonomy" id="1690605"/>
    <lineage>
        <taxon>Eukaryota</taxon>
        <taxon>Fungi</taxon>
        <taxon>Dikarya</taxon>
        <taxon>Ascomycota</taxon>
        <taxon>Pezizomycotina</taxon>
        <taxon>Dothideomycetes</taxon>
        <taxon>Dothideomycetidae</taxon>
        <taxon>Mycosphaerellales</taxon>
        <taxon>Extremaceae</taxon>
        <taxon>Vermiconidia</taxon>
    </lineage>
</organism>
<proteinExistence type="predicted"/>
<protein>
    <submittedName>
        <fullName evidence="1">Uncharacterized protein</fullName>
    </submittedName>
</protein>
<evidence type="ECO:0000313" key="2">
    <source>
        <dbReference type="Proteomes" id="UP001281147"/>
    </source>
</evidence>
<name>A0ACC3NU68_9PEZI</name>
<evidence type="ECO:0000313" key="1">
    <source>
        <dbReference type="EMBL" id="KAK3723043.1"/>
    </source>
</evidence>
<sequence>MTKSNSNHNSIEVNLEPGWLEADPNTAPQVVYRCNSQLEKIRELQDDGKIHYPKDNFPIRRSDEEKIPQDATVEVVDLDRDLPPLPDESTRICGLRPSIFRFAVGLAVSVVIAALVGGTVGGMLSRQHQNNTGTSVSTSTNVTHIKSSPILQDSKMTSLYYVDKHNITHYRVYFQNKTGILQESAWNSSTTGWTVTDISDSSVDVQMGTPLACADGYPHAMKNYTMVKNVYYSGTSGVLYERQAPINETGPAAWAENNFSGLYTAASDSSLAAYWVQDFENVNQTLNVMWQQPNAHNGLTLGQYTSDPNNSYPWVFTNLNYSIPAGSTFSLSHYGVENYLRVYSASMQNKVQQSVYYAANHTLTETQVTDFELPPGAPITALTQDNTPLFPTWADRPQCSWFLPPTQLFLFGSADKSTVNAVTWNCSTGFVDITPSLQNVLKPKRDYLALSSHNDGKVYVMFDAGDGPQIEQWTVPQFSGQMWEHVSPVTINHGY</sequence>
<dbReference type="Proteomes" id="UP001281147">
    <property type="component" value="Unassembled WGS sequence"/>
</dbReference>
<accession>A0ACC3NU68</accession>
<reference evidence="1" key="1">
    <citation type="submission" date="2023-07" db="EMBL/GenBank/DDBJ databases">
        <title>Black Yeasts Isolated from many extreme environments.</title>
        <authorList>
            <person name="Coleine C."/>
            <person name="Stajich J.E."/>
            <person name="Selbmann L."/>
        </authorList>
    </citation>
    <scope>NUCLEOTIDE SEQUENCE</scope>
    <source>
        <strain evidence="1">CCFEE 5714</strain>
    </source>
</reference>
<dbReference type="EMBL" id="JAUTXU010000011">
    <property type="protein sequence ID" value="KAK3723043.1"/>
    <property type="molecule type" value="Genomic_DNA"/>
</dbReference>